<gene>
    <name evidence="7" type="ORF">LF41_783</name>
</gene>
<dbReference type="InterPro" id="IPR051533">
    <property type="entry name" value="WaaL-like"/>
</dbReference>
<keyword evidence="3 5" id="KW-1133">Transmembrane helix</keyword>
<dbReference type="InterPro" id="IPR007016">
    <property type="entry name" value="O-antigen_ligase-rel_domated"/>
</dbReference>
<proteinExistence type="predicted"/>
<organism evidence="7 8">
    <name type="scientific">Lysobacter dokdonensis DS-58</name>
    <dbReference type="NCBI Taxonomy" id="1300345"/>
    <lineage>
        <taxon>Bacteria</taxon>
        <taxon>Pseudomonadati</taxon>
        <taxon>Pseudomonadota</taxon>
        <taxon>Gammaproteobacteria</taxon>
        <taxon>Lysobacterales</taxon>
        <taxon>Lysobacteraceae</taxon>
        <taxon>Noviluteimonas</taxon>
    </lineage>
</organism>
<feature type="transmembrane region" description="Helical" evidence="5">
    <location>
        <begin position="266"/>
        <end position="286"/>
    </location>
</feature>
<accession>A0A0A2WNE4</accession>
<feature type="transmembrane region" description="Helical" evidence="5">
    <location>
        <begin position="241"/>
        <end position="259"/>
    </location>
</feature>
<dbReference type="Pfam" id="PF04932">
    <property type="entry name" value="Wzy_C"/>
    <property type="match status" value="1"/>
</dbReference>
<comment type="caution">
    <text evidence="7">The sequence shown here is derived from an EMBL/GenBank/DDBJ whole genome shotgun (WGS) entry which is preliminary data.</text>
</comment>
<feature type="transmembrane region" description="Helical" evidence="5">
    <location>
        <begin position="114"/>
        <end position="133"/>
    </location>
</feature>
<dbReference type="GO" id="GO:0016020">
    <property type="term" value="C:membrane"/>
    <property type="evidence" value="ECO:0007669"/>
    <property type="project" value="UniProtKB-SubCell"/>
</dbReference>
<feature type="transmembrane region" description="Helical" evidence="5">
    <location>
        <begin position="145"/>
        <end position="171"/>
    </location>
</feature>
<feature type="transmembrane region" description="Helical" evidence="5">
    <location>
        <begin position="191"/>
        <end position="210"/>
    </location>
</feature>
<evidence type="ECO:0000259" key="6">
    <source>
        <dbReference type="Pfam" id="PF04932"/>
    </source>
</evidence>
<sequence>MSSRQDQFAFAIAALTVVVAMLFGGGPRGTGDALVHATMVPCLALAIVRFRWSDASRWDRWFIGWCIAVLALVIAQLAPLPPHLFASLPQRAGVAADLAHAGVGQAWRPMTLDVWATVRAALAFMTFAATWMLCRTLDATAQRRLLQIAVAVGVALAFFGFAQAAAGTHAIRFHRFHHDLGAIGPFANRNHFAALMAMLAPIALAFAARAQRQGERPLFAVSLAAAFVLWLAAALSYSRAGFALASCAFLVATLWLWWPRGGARRAWMAPVMLVGVTTLAIGHYAWDGLMQRLAQDPLDDLRWQYVRHGLEAMRAYLPWGSGLGSFPWVYAPFEPVAEMGPTFAGRAHNDPLQIAIEAGVPGVLLMLAFVALVVVKAARIFPIGPDPGKRDDRVENVIAIALAVPLLHAWVDYPLRTLAVSVMAGLLLSLGGAERQVSRVPQGK</sequence>
<name>A0A0A2WNE4_9GAMM</name>
<keyword evidence="4 5" id="KW-0472">Membrane</keyword>
<feature type="domain" description="O-antigen ligase-related" evidence="6">
    <location>
        <begin position="225"/>
        <end position="366"/>
    </location>
</feature>
<comment type="subcellular location">
    <subcellularLocation>
        <location evidence="1">Membrane</location>
        <topology evidence="1">Multi-pass membrane protein</topology>
    </subcellularLocation>
</comment>
<dbReference type="Proteomes" id="UP000030518">
    <property type="component" value="Unassembled WGS sequence"/>
</dbReference>
<dbReference type="OrthoDB" id="9783389at2"/>
<protein>
    <submittedName>
        <fullName evidence="7">O-antigen polymerase</fullName>
    </submittedName>
</protein>
<evidence type="ECO:0000256" key="5">
    <source>
        <dbReference type="SAM" id="Phobius"/>
    </source>
</evidence>
<dbReference type="STRING" id="1300345.LF41_783"/>
<feature type="transmembrane region" description="Helical" evidence="5">
    <location>
        <begin position="33"/>
        <end position="50"/>
    </location>
</feature>
<reference evidence="7 8" key="1">
    <citation type="submission" date="2014-09" db="EMBL/GenBank/DDBJ databases">
        <title>Genome sequences of Lysobacter dokdonensis DS-58.</title>
        <authorList>
            <person name="Kim J.F."/>
            <person name="Kwak M.-J."/>
        </authorList>
    </citation>
    <scope>NUCLEOTIDE SEQUENCE [LARGE SCALE GENOMIC DNA]</scope>
    <source>
        <strain evidence="7 8">DS-58</strain>
    </source>
</reference>
<keyword evidence="8" id="KW-1185">Reference proteome</keyword>
<evidence type="ECO:0000256" key="4">
    <source>
        <dbReference type="ARBA" id="ARBA00023136"/>
    </source>
</evidence>
<feature type="transmembrane region" description="Helical" evidence="5">
    <location>
        <begin position="358"/>
        <end position="381"/>
    </location>
</feature>
<evidence type="ECO:0000313" key="8">
    <source>
        <dbReference type="Proteomes" id="UP000030518"/>
    </source>
</evidence>
<dbReference type="RefSeq" id="WP_036164413.1">
    <property type="nucleotide sequence ID" value="NZ_JRKJ01000002.1"/>
</dbReference>
<evidence type="ECO:0000256" key="2">
    <source>
        <dbReference type="ARBA" id="ARBA00022692"/>
    </source>
</evidence>
<feature type="transmembrane region" description="Helical" evidence="5">
    <location>
        <begin position="217"/>
        <end position="235"/>
    </location>
</feature>
<keyword evidence="2 5" id="KW-0812">Transmembrane</keyword>
<feature type="transmembrane region" description="Helical" evidence="5">
    <location>
        <begin position="62"/>
        <end position="80"/>
    </location>
</feature>
<dbReference type="eggNOG" id="COG3307">
    <property type="taxonomic scope" value="Bacteria"/>
</dbReference>
<dbReference type="PANTHER" id="PTHR37422:SF23">
    <property type="entry name" value="TEICHURONIC ACID BIOSYNTHESIS PROTEIN TUAE"/>
    <property type="match status" value="1"/>
</dbReference>
<dbReference type="PATRIC" id="fig|1300345.3.peg.107"/>
<dbReference type="EMBL" id="JRKJ01000002">
    <property type="protein sequence ID" value="KGQ20247.1"/>
    <property type="molecule type" value="Genomic_DNA"/>
</dbReference>
<dbReference type="AlphaFoldDB" id="A0A0A2WNE4"/>
<feature type="transmembrane region" description="Helical" evidence="5">
    <location>
        <begin position="7"/>
        <end position="27"/>
    </location>
</feature>
<evidence type="ECO:0000256" key="3">
    <source>
        <dbReference type="ARBA" id="ARBA00022989"/>
    </source>
</evidence>
<evidence type="ECO:0000313" key="7">
    <source>
        <dbReference type="EMBL" id="KGQ20247.1"/>
    </source>
</evidence>
<dbReference type="PANTHER" id="PTHR37422">
    <property type="entry name" value="TEICHURONIC ACID BIOSYNTHESIS PROTEIN TUAE"/>
    <property type="match status" value="1"/>
</dbReference>
<evidence type="ECO:0000256" key="1">
    <source>
        <dbReference type="ARBA" id="ARBA00004141"/>
    </source>
</evidence>